<evidence type="ECO:0000256" key="10">
    <source>
        <dbReference type="ARBA" id="ARBA00023180"/>
    </source>
</evidence>
<feature type="domain" description="ABC transmembrane type-1" evidence="14">
    <location>
        <begin position="78"/>
        <end position="307"/>
    </location>
</feature>
<dbReference type="InterPro" id="IPR003439">
    <property type="entry name" value="ABC_transporter-like_ATP-bd"/>
</dbReference>
<feature type="transmembrane region" description="Helical" evidence="12">
    <location>
        <begin position="247"/>
        <end position="268"/>
    </location>
</feature>
<feature type="domain" description="ABC transmembrane type-1" evidence="14">
    <location>
        <begin position="1938"/>
        <end position="2223"/>
    </location>
</feature>
<feature type="transmembrane region" description="Helical" evidence="12">
    <location>
        <begin position="797"/>
        <end position="817"/>
    </location>
</feature>
<comment type="subcellular location">
    <subcellularLocation>
        <location evidence="1">Cell membrane</location>
        <topology evidence="1">Multi-pass membrane protein</topology>
    </subcellularLocation>
</comment>
<feature type="domain" description="ABC transporter" evidence="13">
    <location>
        <begin position="999"/>
        <end position="1236"/>
    </location>
</feature>
<dbReference type="PANTHER" id="PTHR24222:SF65">
    <property type="entry name" value="ABC TRANSPORTER B FAMILY MEMBER 9"/>
    <property type="match status" value="1"/>
</dbReference>
<proteinExistence type="inferred from homology"/>
<dbReference type="InterPro" id="IPR039421">
    <property type="entry name" value="Type_1_exporter"/>
</dbReference>
<dbReference type="InterPro" id="IPR011527">
    <property type="entry name" value="ABC1_TM_dom"/>
</dbReference>
<feature type="transmembrane region" description="Helical" evidence="12">
    <location>
        <begin position="140"/>
        <end position="163"/>
    </location>
</feature>
<dbReference type="Pfam" id="PF00005">
    <property type="entry name" value="ABC_tran"/>
    <property type="match status" value="4"/>
</dbReference>
<dbReference type="GO" id="GO:0010328">
    <property type="term" value="F:auxin influx transmembrane transporter activity"/>
    <property type="evidence" value="ECO:0007669"/>
    <property type="project" value="UniProtKB-ARBA"/>
</dbReference>
<name>A0AAQ3UXJ9_PASNO</name>
<evidence type="ECO:0000256" key="6">
    <source>
        <dbReference type="ARBA" id="ARBA00022741"/>
    </source>
</evidence>
<gene>
    <name evidence="15" type="ORF">U9M48_044760</name>
</gene>
<keyword evidence="9 12" id="KW-0472">Membrane</keyword>
<reference evidence="15 16" key="1">
    <citation type="submission" date="2024-02" db="EMBL/GenBank/DDBJ databases">
        <title>High-quality chromosome-scale genome assembly of Pensacola bahiagrass (Paspalum notatum Flugge var. saurae).</title>
        <authorList>
            <person name="Vega J.M."/>
            <person name="Podio M."/>
            <person name="Orjuela J."/>
            <person name="Siena L.A."/>
            <person name="Pessino S.C."/>
            <person name="Combes M.C."/>
            <person name="Mariac C."/>
            <person name="Albertini E."/>
            <person name="Pupilli F."/>
            <person name="Ortiz J.P.A."/>
            <person name="Leblanc O."/>
        </authorList>
    </citation>
    <scope>NUCLEOTIDE SEQUENCE [LARGE SCALE GENOMIC DNA]</scope>
    <source>
        <strain evidence="15">R1</strain>
        <tissue evidence="15">Leaf</tissue>
    </source>
</reference>
<evidence type="ECO:0000259" key="13">
    <source>
        <dbReference type="PROSITE" id="PS50893"/>
    </source>
</evidence>
<dbReference type="Proteomes" id="UP001341281">
    <property type="component" value="Chromosome 10"/>
</dbReference>
<dbReference type="SUPFAM" id="SSF52540">
    <property type="entry name" value="P-loop containing nucleoside triphosphate hydrolases"/>
    <property type="match status" value="4"/>
</dbReference>
<dbReference type="CDD" id="cd03249">
    <property type="entry name" value="ABC_MTABC3_MDL1_MDL2"/>
    <property type="match status" value="4"/>
</dbReference>
<accession>A0AAQ3UXJ9</accession>
<feature type="transmembrane region" description="Helical" evidence="12">
    <location>
        <begin position="1284"/>
        <end position="1313"/>
    </location>
</feature>
<dbReference type="CDD" id="cd18577">
    <property type="entry name" value="ABC_6TM_Pgp_ABCB1_D1_like"/>
    <property type="match status" value="2"/>
</dbReference>
<feature type="transmembrane region" description="Helical" evidence="12">
    <location>
        <begin position="2200"/>
        <end position="2218"/>
    </location>
</feature>
<dbReference type="GO" id="GO:0016887">
    <property type="term" value="F:ATP hydrolysis activity"/>
    <property type="evidence" value="ECO:0007669"/>
    <property type="project" value="InterPro"/>
</dbReference>
<dbReference type="FunFam" id="1.20.1560.10:FF:000360">
    <property type="entry name" value="Os01g0533900 protein"/>
    <property type="match status" value="1"/>
</dbReference>
<feature type="transmembrane region" description="Helical" evidence="12">
    <location>
        <begin position="1544"/>
        <end position="1562"/>
    </location>
</feature>
<organism evidence="15 16">
    <name type="scientific">Paspalum notatum var. saurae</name>
    <dbReference type="NCBI Taxonomy" id="547442"/>
    <lineage>
        <taxon>Eukaryota</taxon>
        <taxon>Viridiplantae</taxon>
        <taxon>Streptophyta</taxon>
        <taxon>Embryophyta</taxon>
        <taxon>Tracheophyta</taxon>
        <taxon>Spermatophyta</taxon>
        <taxon>Magnoliopsida</taxon>
        <taxon>Liliopsida</taxon>
        <taxon>Poales</taxon>
        <taxon>Poaceae</taxon>
        <taxon>PACMAD clade</taxon>
        <taxon>Panicoideae</taxon>
        <taxon>Andropogonodae</taxon>
        <taxon>Paspaleae</taxon>
        <taxon>Paspalinae</taxon>
        <taxon>Paspalum</taxon>
    </lineage>
</organism>
<feature type="transmembrane region" description="Helical" evidence="12">
    <location>
        <begin position="1409"/>
        <end position="1425"/>
    </location>
</feature>
<keyword evidence="7" id="KW-0067">ATP-binding</keyword>
<feature type="transmembrane region" description="Helical" evidence="12">
    <location>
        <begin position="1935"/>
        <end position="1965"/>
    </location>
</feature>
<feature type="region of interest" description="Disordered" evidence="11">
    <location>
        <begin position="1855"/>
        <end position="1916"/>
    </location>
</feature>
<dbReference type="Gene3D" id="3.40.50.300">
    <property type="entry name" value="P-loop containing nucleotide triphosphate hydrolases"/>
    <property type="match status" value="4"/>
</dbReference>
<feature type="compositionally biased region" description="Polar residues" evidence="11">
    <location>
        <begin position="1877"/>
        <end position="1900"/>
    </location>
</feature>
<evidence type="ECO:0000256" key="2">
    <source>
        <dbReference type="ARBA" id="ARBA00007577"/>
    </source>
</evidence>
<dbReference type="Gene3D" id="1.20.1560.10">
    <property type="entry name" value="ABC transporter type 1, transmembrane domain"/>
    <property type="match status" value="3"/>
</dbReference>
<evidence type="ECO:0000256" key="7">
    <source>
        <dbReference type="ARBA" id="ARBA00022840"/>
    </source>
</evidence>
<evidence type="ECO:0000259" key="14">
    <source>
        <dbReference type="PROSITE" id="PS50929"/>
    </source>
</evidence>
<feature type="transmembrane region" description="Helical" evidence="12">
    <location>
        <begin position="823"/>
        <end position="843"/>
    </location>
</feature>
<evidence type="ECO:0000256" key="8">
    <source>
        <dbReference type="ARBA" id="ARBA00022989"/>
    </source>
</evidence>
<dbReference type="PROSITE" id="PS50893">
    <property type="entry name" value="ABC_TRANSPORTER_2"/>
    <property type="match status" value="4"/>
</dbReference>
<keyword evidence="8 12" id="KW-1133">Transmembrane helix</keyword>
<evidence type="ECO:0000256" key="11">
    <source>
        <dbReference type="SAM" id="MobiDB-lite"/>
    </source>
</evidence>
<dbReference type="NCBIfam" id="NF010167">
    <property type="entry name" value="PRK13648.1"/>
    <property type="match status" value="4"/>
</dbReference>
<dbReference type="CDD" id="cd18578">
    <property type="entry name" value="ABC_6TM_Pgp_ABCB1_D2_like"/>
    <property type="match status" value="2"/>
</dbReference>
<feature type="transmembrane region" description="Helical" evidence="12">
    <location>
        <begin position="676"/>
        <end position="698"/>
    </location>
</feature>
<dbReference type="GO" id="GO:0005886">
    <property type="term" value="C:plasma membrane"/>
    <property type="evidence" value="ECO:0007669"/>
    <property type="project" value="UniProtKB-SubCell"/>
</dbReference>
<feature type="domain" description="ABC transmembrane type-1" evidence="14">
    <location>
        <begin position="1287"/>
        <end position="1573"/>
    </location>
</feature>
<feature type="transmembrane region" description="Helical" evidence="12">
    <location>
        <begin position="937"/>
        <end position="958"/>
    </location>
</feature>
<feature type="transmembrane region" description="Helical" evidence="12">
    <location>
        <begin position="2170"/>
        <end position="2188"/>
    </location>
</feature>
<evidence type="ECO:0000256" key="9">
    <source>
        <dbReference type="ARBA" id="ARBA00023136"/>
    </source>
</evidence>
<evidence type="ECO:0000256" key="12">
    <source>
        <dbReference type="SAM" id="Phobius"/>
    </source>
</evidence>
<feature type="transmembrane region" description="Helical" evidence="12">
    <location>
        <begin position="2056"/>
        <end position="2076"/>
    </location>
</feature>
<dbReference type="InterPro" id="IPR003593">
    <property type="entry name" value="AAA+_ATPase"/>
</dbReference>
<dbReference type="PROSITE" id="PS00211">
    <property type="entry name" value="ABC_TRANSPORTER_1"/>
    <property type="match status" value="4"/>
</dbReference>
<feature type="transmembrane region" description="Helical" evidence="12">
    <location>
        <begin position="899"/>
        <end position="925"/>
    </location>
</feature>
<keyword evidence="5" id="KW-0677">Repeat</keyword>
<sequence>MASPGALEEEEEKGEVGPHRLFRFADGVDAALMAAGTAGAVANGVAQPLMTLVFGEVVDAFGSGSRHDVLHRVSGVACWMITGERQAARIRGLYLEAVLRQDIAFFDKEITTGQLVERMSGDTVLIQDAIGEKVGKFIQLTATFVGGFVVAFAKGWLLAAVMLSSIPPMLVAGATMSWTVSELSSQGQAKYNEAGNVVEQTIGAIRTVDPCFNVASFNGENRAIALYNKYIRNAYVSAVQEGTATGLGFGFVMLILFCSYGLTAWYGAKLITDKGYEGEQVVSVWMAFMTGAMSLGEATPCVTAFASGRAAGYRMMKIIQRKPEIDHGADGIVLADMKGDIELRNAYFSYPSRPDQLIFDGFSLHVFCGKTMAIVGESGSGKSTVINLVERFYDPQAGEVLIDGVNIKSLRLGWLREKISLVSQEPLLFATSIRENIIYGKEDATDEEIMTATKLANAANFIDKLPNGLDTMVGEHGTQISGGQKQRIAISRAILKNPKILLLDEATSALDVESERVVQEALDRIMQGKTTIIVAHRLSTIKDADTISVLHRGKVVEQGTHAELLQDPNGAYSQLIQLQDITGVPDASDVDYQRSASAARSVKSISKSIHRASLKRSINGGASFGSTSVHFITTASMIIPEGTHAELLSKVSDEEEECRKVPLSRLISLNKPEMPVLLLGIVAAVVSGVIFPMLGVLISSSINSFYEPPHQLRKDSRFWTLMYVASGVVSFIFLPLEYFLFGVAGGKLVERIRSLSFERIVYQEISWFDKSVNASGTVGARLSVDASNIRRLVGDSLALMVRSTVTVLAGFIIAMVANWRLALVATVVLPLGGVQGFLQIKFLEGFSADAKAMYEEATQVANDAVSGIRTIASFCAERKVMKTYNAKCKAPVRQGIRQGIVSGLGFGVSFFVLYSTYALCFYVGAKFMLDGKATFTEVFRVFFALLMATIGVSQTSALGSDSAKAKASASTIFALIDSKSKIDPSSDDGMVLVDVVGELELCHVCFSYPSRPDMQIFRDLNLRIQSGKTVALVGESGCGKSTIIALLEIFYDPDSGVITLDGVDIKDLKVGWLRRQMGLVSQEPVLFNDTIRANIAYGKESDATEDEIIAAAKAANAHQFISALPQGYSTFAGERGAQLSGGQKQRVAIARAVLRDPRILLLDEATSALDAESERAVQEALDRAVIGRTTVVVAHRLSTIRGAGVIAVLRNGEVVAQGTHEQLMASKDGVYASLVEFRTKSEHAGVSSKLQRGKEKQHKANSMELDGTVKFHELFKYSDSTDMVLMLVGTISAVASGVLQAALMIIFGQVIAAFGGATRETILHRVNKVALDYVYLGIGAGIVSFLQVSCWTMTGERQTTRIRSLYLKSVLRQDIAFFDLEMTVGQAISCASADTVLIQGAIGDKMGKFTQLVTTFLGGLVVAFLKGWLLTLVMLSTVPLFIAAGGIVSRMHSKISGEGQKSYREAGDIVEQTIGSIRTVVSFNGEKEAISRYNNQIKKAYKATVREGAAQGFGAGSLSFIYFSTFGLVIWYGTKLIQSRGYNGGNIITILFAIMVGGRALGDATPCLAAFTDGRAAAHRLFKTIKRKPEIDSDDVVGIVLEDIKGDVDLKDVYFSYPSRPGQLIFNGLSLHVSSGKTMAIVGESGSGKSTVINLVERFYDPQAGEVCIDGINIKSFKLNWIRQKIGLVSQEPLLFATSIKENISYGEEDATLEEIKRAAELANAATFIDKLPNGYEATVGQHGTQLSGGQKQRIAIARAILKTPRILLLDEATSALDLESERVVQNALTRVMVDRTTLIVAHRLSTVTNADSISVVHQGKIIEQGHHDELMKDSDGAYSQLIRLQEAHNEDGYQLDAGISHPRSTSSLSLPRSTSNPAWSTGRHTGTAPASLTVSTESIEYNDANSDKKNDDGKTLEKAPIGRLLSLNRPETSVLMLGSLAAVIHGAIIPTTGLVLASAATVFYEPLDKRGKDSRFWSLVSVALGTVSMISRLANSSLFAIAGGKLIERVRALAFRSIVHQEVAWFDYSINSSGALGGRLCIDALNLRRLVGDNLAVIIQCASSLFSGIVIAMISDWKVTIVIMVVIPLIGLQGYAQVKFLKGFSQDAKMMYEEASQVAADAIVSIKTIASFCAQKRVVKIYNKKCQGSRTQGIRTGIIGGLGFGFSNMMVYTSSALCYFVAAQFISHGKSTFPSVFKAYLALVLAMIGLSEASTLASDTKKAKDAATSIFSIIDKKSKIDSSTGEGVTLDLVNGDIDFSHISFKYPCRQDVQIFSNFTLNIPSGKNVALVGPSGSGKSTVIALLERFYDPDSGTISLDGVDIKNLKISWLRNKMGLVSQEPVLFNDTIRANIAYGKHEATEEEIIKASRAANAHEFVSSMPKGYSTVVGERGTQLSGGQKQRIAIARAILKDPRILLLDEATSALDAESERVVQDTLNQAMVGRTTITVAHRLSTIQGADMIAVLTDGMIVEKGTHEALMGIEVQHDNYFSYRTSNPIHVVIGKRKKKRTVESSLKFAKLVAQLQDEYHAEIFRQLESSALNTACCALSDQCTV</sequence>
<evidence type="ECO:0000256" key="5">
    <source>
        <dbReference type="ARBA" id="ARBA00022737"/>
    </source>
</evidence>
<feature type="domain" description="ABC transporter" evidence="13">
    <location>
        <begin position="2258"/>
        <end position="2494"/>
    </location>
</feature>
<dbReference type="EMBL" id="CP144754">
    <property type="protein sequence ID" value="WVZ99469.1"/>
    <property type="molecule type" value="Genomic_DNA"/>
</dbReference>
<dbReference type="FunFam" id="1.20.1560.10:FF:000009">
    <property type="entry name" value="ABC transporter B family member 1"/>
    <property type="match status" value="1"/>
</dbReference>
<dbReference type="GO" id="GO:0140359">
    <property type="term" value="F:ABC-type transporter activity"/>
    <property type="evidence" value="ECO:0007669"/>
    <property type="project" value="InterPro"/>
</dbReference>
<comment type="similarity">
    <text evidence="2">Belongs to the ABC transporter superfamily. ABCB family. Multidrug resistance exporter (TC 3.A.1.201) subfamily.</text>
</comment>
<protein>
    <submittedName>
        <fullName evidence="15">Uncharacterized protein</fullName>
    </submittedName>
</protein>
<evidence type="ECO:0000313" key="15">
    <source>
        <dbReference type="EMBL" id="WVZ99469.1"/>
    </source>
</evidence>
<feature type="compositionally biased region" description="Low complexity" evidence="11">
    <location>
        <begin position="1863"/>
        <end position="1876"/>
    </location>
</feature>
<feature type="transmembrane region" description="Helical" evidence="12">
    <location>
        <begin position="718"/>
        <end position="741"/>
    </location>
</feature>
<feature type="transmembrane region" description="Helical" evidence="12">
    <location>
        <begin position="2082"/>
        <end position="2102"/>
    </location>
</feature>
<keyword evidence="10" id="KW-0325">Glycoprotein</keyword>
<evidence type="ECO:0000256" key="3">
    <source>
        <dbReference type="ARBA" id="ARBA00022448"/>
    </source>
</evidence>
<keyword evidence="4 12" id="KW-0812">Transmembrane</keyword>
<dbReference type="GO" id="GO:0010329">
    <property type="term" value="F:auxin efflux transmembrane transporter activity"/>
    <property type="evidence" value="ECO:0007669"/>
    <property type="project" value="UniProtKB-ARBA"/>
</dbReference>
<dbReference type="InterPro" id="IPR017871">
    <property type="entry name" value="ABC_transporter-like_CS"/>
</dbReference>
<dbReference type="Pfam" id="PF00664">
    <property type="entry name" value="ABC_membrane"/>
    <property type="match status" value="4"/>
</dbReference>
<keyword evidence="6" id="KW-0547">Nucleotide-binding</keyword>
<dbReference type="GO" id="GO:0005524">
    <property type="term" value="F:ATP binding"/>
    <property type="evidence" value="ECO:0007669"/>
    <property type="project" value="UniProtKB-KW"/>
</dbReference>
<feature type="domain" description="ABC transporter" evidence="13">
    <location>
        <begin position="341"/>
        <end position="577"/>
    </location>
</feature>
<dbReference type="SUPFAM" id="SSF90123">
    <property type="entry name" value="ABC transporter transmembrane region"/>
    <property type="match status" value="4"/>
</dbReference>
<dbReference type="InterPro" id="IPR036640">
    <property type="entry name" value="ABC1_TM_sf"/>
</dbReference>
<feature type="transmembrane region" description="Helical" evidence="12">
    <location>
        <begin position="1333"/>
        <end position="1354"/>
    </location>
</feature>
<feature type="domain" description="ABC transmembrane type-1" evidence="14">
    <location>
        <begin position="678"/>
        <end position="964"/>
    </location>
</feature>
<keyword evidence="16" id="KW-1185">Reference proteome</keyword>
<evidence type="ECO:0000256" key="1">
    <source>
        <dbReference type="ARBA" id="ARBA00004651"/>
    </source>
</evidence>
<evidence type="ECO:0000256" key="4">
    <source>
        <dbReference type="ARBA" id="ARBA00022692"/>
    </source>
</evidence>
<feature type="domain" description="ABC transporter" evidence="13">
    <location>
        <begin position="1608"/>
        <end position="1844"/>
    </location>
</feature>
<feature type="transmembrane region" description="Helical" evidence="12">
    <location>
        <begin position="1508"/>
        <end position="1532"/>
    </location>
</feature>
<feature type="compositionally biased region" description="Basic and acidic residues" evidence="11">
    <location>
        <begin position="1906"/>
        <end position="1916"/>
    </location>
</feature>
<dbReference type="SMART" id="SM00382">
    <property type="entry name" value="AAA"/>
    <property type="match status" value="4"/>
</dbReference>
<dbReference type="InterPro" id="IPR027417">
    <property type="entry name" value="P-loop_NTPase"/>
</dbReference>
<dbReference type="PROSITE" id="PS50929">
    <property type="entry name" value="ABC_TM1F"/>
    <property type="match status" value="4"/>
</dbReference>
<evidence type="ECO:0000313" key="16">
    <source>
        <dbReference type="Proteomes" id="UP001341281"/>
    </source>
</evidence>
<dbReference type="FunFam" id="3.40.50.300:FF:000066">
    <property type="entry name" value="ABC transporter B family member 1"/>
    <property type="match status" value="4"/>
</dbReference>
<dbReference type="PANTHER" id="PTHR24222">
    <property type="entry name" value="ABC TRANSPORTER B FAMILY"/>
    <property type="match status" value="1"/>
</dbReference>
<keyword evidence="3" id="KW-0813">Transport</keyword>